<dbReference type="Proteomes" id="UP000069632">
    <property type="component" value="Unassembled WGS sequence"/>
</dbReference>
<evidence type="ECO:0000313" key="12">
    <source>
        <dbReference type="Proteomes" id="UP000069632"/>
    </source>
</evidence>
<evidence type="ECO:0000313" key="11">
    <source>
        <dbReference type="EMBL" id="CZE45846.1"/>
    </source>
</evidence>
<dbReference type="HAMAP" id="MF_00135">
    <property type="entry name" value="PRAI"/>
    <property type="match status" value="1"/>
</dbReference>
<dbReference type="PANTHER" id="PTHR42894">
    <property type="entry name" value="N-(5'-PHOSPHORIBOSYL)ANTHRANILATE ISOMERASE"/>
    <property type="match status" value="1"/>
</dbReference>
<evidence type="ECO:0000256" key="7">
    <source>
        <dbReference type="ARBA" id="ARBA00023141"/>
    </source>
</evidence>
<comment type="catalytic activity">
    <reaction evidence="1 9">
        <text>N-(5-phospho-beta-D-ribosyl)anthranilate = 1-(2-carboxyphenylamino)-1-deoxy-D-ribulose 5-phosphate</text>
        <dbReference type="Rhea" id="RHEA:21540"/>
        <dbReference type="ChEBI" id="CHEBI:18277"/>
        <dbReference type="ChEBI" id="CHEBI:58613"/>
        <dbReference type="EC" id="5.3.1.24"/>
    </reaction>
</comment>
<evidence type="ECO:0000256" key="6">
    <source>
        <dbReference type="ARBA" id="ARBA00022822"/>
    </source>
</evidence>
<dbReference type="InterPro" id="IPR013785">
    <property type="entry name" value="Aldolase_TIM"/>
</dbReference>
<comment type="pathway">
    <text evidence="2 9">Amino-acid biosynthesis; L-tryptophan biosynthesis; L-tryptophan from chorismate: step 3/5.</text>
</comment>
<dbReference type="AlphaFoldDB" id="A0A128E9Z8"/>
<dbReference type="Gene3D" id="3.20.20.70">
    <property type="entry name" value="Aldolase class I"/>
    <property type="match status" value="2"/>
</dbReference>
<name>A0A128E9Z8_9BACT</name>
<comment type="similarity">
    <text evidence="9">Belongs to the TrpF family.</text>
</comment>
<evidence type="ECO:0000256" key="4">
    <source>
        <dbReference type="ARBA" id="ARBA00022272"/>
    </source>
</evidence>
<sequence>MEIKICGIKNIDEARDVARLGVDYLGVIFAPSIRQVSLSAATQIAQIAHENGKKCVGVFVAKTDSLDDTVEDKTAEFSKDLSSLSACQNTKFKAKNQNSAKYQSHSECDNGKLSEDKILEFCKSANLDVAQIYGKFSVDLAKNLTKNGIKVWKVYSVSNVLPELDSALFDMPLFDCKGLKLGGNGTSFEWEILRKLDKQKFVLAGGIGADNITLAATFTPAVLDINSKAEDENGIKSSQKIKEILAKISHLRTNFN</sequence>
<dbReference type="InterPro" id="IPR011060">
    <property type="entry name" value="RibuloseP-bd_barrel"/>
</dbReference>
<evidence type="ECO:0000256" key="8">
    <source>
        <dbReference type="ARBA" id="ARBA00023235"/>
    </source>
</evidence>
<dbReference type="CDD" id="cd00405">
    <property type="entry name" value="PRAI"/>
    <property type="match status" value="1"/>
</dbReference>
<dbReference type="RefSeq" id="WP_075539834.1">
    <property type="nucleotide sequence ID" value="NZ_CP053844.1"/>
</dbReference>
<evidence type="ECO:0000256" key="5">
    <source>
        <dbReference type="ARBA" id="ARBA00022605"/>
    </source>
</evidence>
<protein>
    <recommendedName>
        <fullName evidence="4 9">N-(5'-phosphoribosyl)anthranilate isomerase</fullName>
        <shortName evidence="9">PRAI</shortName>
        <ecNumber evidence="3 9">5.3.1.24</ecNumber>
    </recommendedName>
</protein>
<keyword evidence="8 9" id="KW-0413">Isomerase</keyword>
<dbReference type="GO" id="GO:0000162">
    <property type="term" value="P:L-tryptophan biosynthetic process"/>
    <property type="evidence" value="ECO:0007669"/>
    <property type="project" value="UniProtKB-UniRule"/>
</dbReference>
<dbReference type="GO" id="GO:0004640">
    <property type="term" value="F:phosphoribosylanthranilate isomerase activity"/>
    <property type="evidence" value="ECO:0007669"/>
    <property type="project" value="UniProtKB-UniRule"/>
</dbReference>
<proteinExistence type="inferred from homology"/>
<dbReference type="InterPro" id="IPR044643">
    <property type="entry name" value="TrpF_fam"/>
</dbReference>
<evidence type="ECO:0000256" key="9">
    <source>
        <dbReference type="HAMAP-Rule" id="MF_00135"/>
    </source>
</evidence>
<dbReference type="EMBL" id="FIZP01000001">
    <property type="protein sequence ID" value="CZE45846.1"/>
    <property type="molecule type" value="Genomic_DNA"/>
</dbReference>
<feature type="domain" description="N-(5'phosphoribosyl) anthranilate isomerase (PRAI)" evidence="10">
    <location>
        <begin position="115"/>
        <end position="245"/>
    </location>
</feature>
<evidence type="ECO:0000259" key="10">
    <source>
        <dbReference type="Pfam" id="PF00697"/>
    </source>
</evidence>
<dbReference type="EC" id="5.3.1.24" evidence="3 9"/>
<organism evidence="11 12">
    <name type="scientific">Campylobacter geochelonis</name>
    <dbReference type="NCBI Taxonomy" id="1780362"/>
    <lineage>
        <taxon>Bacteria</taxon>
        <taxon>Pseudomonadati</taxon>
        <taxon>Campylobacterota</taxon>
        <taxon>Epsilonproteobacteria</taxon>
        <taxon>Campylobacterales</taxon>
        <taxon>Campylobacteraceae</taxon>
        <taxon>Campylobacter</taxon>
    </lineage>
</organism>
<dbReference type="UniPathway" id="UPA00035">
    <property type="reaction ID" value="UER00042"/>
</dbReference>
<evidence type="ECO:0000256" key="1">
    <source>
        <dbReference type="ARBA" id="ARBA00001164"/>
    </source>
</evidence>
<reference evidence="11 12" key="1">
    <citation type="submission" date="2016-02" db="EMBL/GenBank/DDBJ databases">
        <authorList>
            <consortium name="Pathogen Informatics"/>
        </authorList>
    </citation>
    <scope>NUCLEOTIDE SEQUENCE [LARGE SCALE GENOMIC DNA]</scope>
    <source>
        <strain evidence="11 12">RC20</strain>
    </source>
</reference>
<evidence type="ECO:0000256" key="3">
    <source>
        <dbReference type="ARBA" id="ARBA00012572"/>
    </source>
</evidence>
<gene>
    <name evidence="9 11" type="primary">trpF</name>
    <name evidence="11" type="ORF">ERS672216_00064</name>
</gene>
<keyword evidence="7 9" id="KW-0057">Aromatic amino acid biosynthesis</keyword>
<dbReference type="SUPFAM" id="SSF51366">
    <property type="entry name" value="Ribulose-phoshate binding barrel"/>
    <property type="match status" value="2"/>
</dbReference>
<keyword evidence="6 9" id="KW-0822">Tryptophan biosynthesis</keyword>
<evidence type="ECO:0000256" key="2">
    <source>
        <dbReference type="ARBA" id="ARBA00004664"/>
    </source>
</evidence>
<dbReference type="PANTHER" id="PTHR42894:SF1">
    <property type="entry name" value="N-(5'-PHOSPHORIBOSYL)ANTHRANILATE ISOMERASE"/>
    <property type="match status" value="1"/>
</dbReference>
<dbReference type="InterPro" id="IPR001240">
    <property type="entry name" value="PRAI_dom"/>
</dbReference>
<keyword evidence="5 9" id="KW-0028">Amino-acid biosynthesis</keyword>
<accession>A0A128E9Z8</accession>
<dbReference type="Pfam" id="PF00697">
    <property type="entry name" value="PRAI"/>
    <property type="match status" value="1"/>
</dbReference>
<keyword evidence="12" id="KW-1185">Reference proteome</keyword>